<reference evidence="2" key="3">
    <citation type="submission" date="2008-04" db="EMBL/GenBank/DDBJ databases">
        <title>Complete sequence of chromosome of Exiguobacterium sibiricum 255-15.</title>
        <authorList>
            <consortium name="US DOE Joint Genome Institute"/>
            <person name="Copeland A."/>
            <person name="Lucas S."/>
            <person name="Lapidus A."/>
            <person name="Glavina del Rio T."/>
            <person name="Dalin E."/>
            <person name="Tice H."/>
            <person name="Bruce D."/>
            <person name="Goodwin L."/>
            <person name="Pitluck S."/>
            <person name="Kiss H."/>
            <person name="Chertkov O."/>
            <person name="Monk C."/>
            <person name="Brettin T."/>
            <person name="Detter J.C."/>
            <person name="Han C."/>
            <person name="Kuske C.R."/>
            <person name="Schmutz J."/>
            <person name="Larimer F."/>
            <person name="Land M."/>
            <person name="Hauser L."/>
            <person name="Kyrpides N."/>
            <person name="Mikhailova N."/>
            <person name="Vishnivetskaya T."/>
            <person name="Rodrigues D.F."/>
            <person name="Gilichinsky D."/>
            <person name="Tiedje J."/>
            <person name="Richardson P."/>
        </authorList>
    </citation>
    <scope>NUCLEOTIDE SEQUENCE [LARGE SCALE GENOMIC DNA]</scope>
    <source>
        <strain evidence="2">DSM 17290 / CIP 109462 / JCM 13490 / 255-15</strain>
    </source>
</reference>
<dbReference type="InterPro" id="IPR043749">
    <property type="entry name" value="DUF5694"/>
</dbReference>
<protein>
    <submittedName>
        <fullName evidence="1">Uncharacterized protein</fullName>
    </submittedName>
</protein>
<evidence type="ECO:0000313" key="2">
    <source>
        <dbReference type="Proteomes" id="UP000001681"/>
    </source>
</evidence>
<reference evidence="1 2" key="2">
    <citation type="journal article" date="2008" name="BMC Genomics">
        <title>Architecture of thermal adaptation in an Exiguobacterium sibiricum strain isolated from 3 million year old permafrost: a genome and transcriptome approach.</title>
        <authorList>
            <person name="Rodrigues D.F."/>
            <person name="Ivanova N."/>
            <person name="He Z."/>
            <person name="Huebner M."/>
            <person name="Zhou J."/>
            <person name="Tiedje J.M."/>
        </authorList>
    </citation>
    <scope>NUCLEOTIDE SEQUENCE [LARGE SCALE GENOMIC DNA]</scope>
    <source>
        <strain evidence="2">DSM 17290 / CIP 109462 / JCM 13490 / 255-15</strain>
    </source>
</reference>
<dbReference type="eggNOG" id="ENOG5032SV6">
    <property type="taxonomic scope" value="Bacteria"/>
</dbReference>
<dbReference type="EMBL" id="CP001022">
    <property type="protein sequence ID" value="ACB61120.1"/>
    <property type="molecule type" value="Genomic_DNA"/>
</dbReference>
<sequence length="243" mass="28191">MRSRAAVLLLGTIHFDRPDNGDLLHLRGVSMLTPDRQKQIEDALNVLSDFRPTKIMLESPSEHQQDLTREYAAYRAGKLTLTADERHQFGFRLASQNGLDDIQAVDWNQLIDGIPSLDQLRREKPEQFDEIIARETTRMQQMEQEFTELPLLSFLQKINTDGRVQEMHQTYLKLACLGESGMEWVSRYWYYRNLMIFKSILAGVTEPDERVMVIYGLAHVYLLQQLLTESGEVMLLTLDDIMI</sequence>
<gene>
    <name evidence="1" type="ordered locus">Exig_1667</name>
</gene>
<dbReference type="HOGENOM" id="CLU_070500_1_1_9"/>
<name>B1YH59_EXIS2</name>
<accession>B1YH59</accession>
<dbReference type="OrthoDB" id="2080342at2"/>
<dbReference type="KEGG" id="esi:Exig_1667"/>
<dbReference type="Proteomes" id="UP000001681">
    <property type="component" value="Chromosome"/>
</dbReference>
<dbReference type="Pfam" id="PF18950">
    <property type="entry name" value="DUF5694"/>
    <property type="match status" value="1"/>
</dbReference>
<organism evidence="1 2">
    <name type="scientific">Exiguobacterium sibiricum (strain DSM 17290 / CCUG 55495 / CIP 109462 / JCM 13490 / 255-15)</name>
    <dbReference type="NCBI Taxonomy" id="262543"/>
    <lineage>
        <taxon>Bacteria</taxon>
        <taxon>Bacillati</taxon>
        <taxon>Bacillota</taxon>
        <taxon>Bacilli</taxon>
        <taxon>Bacillales</taxon>
        <taxon>Bacillales Family XII. Incertae Sedis</taxon>
        <taxon>Exiguobacterium</taxon>
    </lineage>
</organism>
<proteinExistence type="predicted"/>
<dbReference type="AlphaFoldDB" id="B1YH59"/>
<keyword evidence="2" id="KW-1185">Reference proteome</keyword>
<dbReference type="STRING" id="262543.Exig_1667"/>
<dbReference type="RefSeq" id="WP_012370540.1">
    <property type="nucleotide sequence ID" value="NC_010556.1"/>
</dbReference>
<reference evidence="1 2" key="1">
    <citation type="journal article" date="2006" name="Extremophiles">
        <title>Characterization of Exiguobacterium isolates from the Siberian permafrost. Description of Exiguobacterium sibiricum sp. nov.</title>
        <authorList>
            <person name="Rodrigues D.F."/>
            <person name="Goris J."/>
            <person name="Vishnivetskaya T."/>
            <person name="Gilichinsky D."/>
            <person name="Thomashow M.F."/>
            <person name="Tiedje J.M."/>
        </authorList>
    </citation>
    <scope>NUCLEOTIDE SEQUENCE [LARGE SCALE GENOMIC DNA]</scope>
    <source>
        <strain evidence="2">DSM 17290 / CIP 109462 / JCM 13490 / 255-15</strain>
    </source>
</reference>
<evidence type="ECO:0000313" key="1">
    <source>
        <dbReference type="EMBL" id="ACB61120.1"/>
    </source>
</evidence>